<dbReference type="GO" id="GO:0008081">
    <property type="term" value="F:phosphoric diester hydrolase activity"/>
    <property type="evidence" value="ECO:0007669"/>
    <property type="project" value="UniProtKB-ARBA"/>
</dbReference>
<keyword evidence="4" id="KW-1185">Reference proteome</keyword>
<reference evidence="3 4" key="1">
    <citation type="submission" date="2017-10" db="EMBL/GenBank/DDBJ databases">
        <title>Nyctiphanis sp. nov., isolated from the stomach of the euphausiid Nyctiphanes simplex (Hansen, 1911) in the Gulf of California.</title>
        <authorList>
            <person name="Gomez-Gil B."/>
            <person name="Aguilar-Mendez M."/>
            <person name="Lopez-Cortes A."/>
            <person name="Gomez-Gutierrez J."/>
            <person name="Roque A."/>
            <person name="Lang E."/>
            <person name="Gonzalez-Castillo A."/>
        </authorList>
    </citation>
    <scope>NUCLEOTIDE SEQUENCE [LARGE SCALE GENOMIC DNA]</scope>
    <source>
        <strain evidence="3 4">CAIM 600</strain>
    </source>
</reference>
<dbReference type="Pfam" id="PF13487">
    <property type="entry name" value="HD_5"/>
    <property type="match status" value="1"/>
</dbReference>
<dbReference type="InterPro" id="IPR003607">
    <property type="entry name" value="HD/PDEase_dom"/>
</dbReference>
<dbReference type="OrthoDB" id="6210373at2"/>
<dbReference type="InterPro" id="IPR037522">
    <property type="entry name" value="HD_GYP_dom"/>
</dbReference>
<evidence type="ECO:0000313" key="3">
    <source>
        <dbReference type="EMBL" id="RXJ73892.1"/>
    </source>
</evidence>
<dbReference type="CDD" id="cd00077">
    <property type="entry name" value="HDc"/>
    <property type="match status" value="1"/>
</dbReference>
<accession>A0A4Q0YRW5</accession>
<dbReference type="Gene3D" id="1.10.3210.10">
    <property type="entry name" value="Hypothetical protein af1432"/>
    <property type="match status" value="1"/>
</dbReference>
<name>A0A4Q0YRW5_9GAMM</name>
<dbReference type="AlphaFoldDB" id="A0A4Q0YRW5"/>
<proteinExistence type="predicted"/>
<evidence type="ECO:0000256" key="1">
    <source>
        <dbReference type="SAM" id="MobiDB-lite"/>
    </source>
</evidence>
<protein>
    <recommendedName>
        <fullName evidence="2">HD-GYP domain-containing protein</fullName>
    </recommendedName>
</protein>
<dbReference type="Proteomes" id="UP000290287">
    <property type="component" value="Unassembled WGS sequence"/>
</dbReference>
<dbReference type="RefSeq" id="WP_129121567.1">
    <property type="nucleotide sequence ID" value="NZ_PEIB01000005.1"/>
</dbReference>
<dbReference type="SUPFAM" id="SSF109604">
    <property type="entry name" value="HD-domain/PDEase-like"/>
    <property type="match status" value="1"/>
</dbReference>
<dbReference type="PANTHER" id="PTHR45228:SF5">
    <property type="entry name" value="CYCLIC DI-GMP PHOSPHODIESTERASE VC_1348-RELATED"/>
    <property type="match status" value="1"/>
</dbReference>
<dbReference type="InterPro" id="IPR052020">
    <property type="entry name" value="Cyclic_di-GMP/3'3'-cGAMP_PDE"/>
</dbReference>
<dbReference type="PROSITE" id="PS51832">
    <property type="entry name" value="HD_GYP"/>
    <property type="match status" value="1"/>
</dbReference>
<gene>
    <name evidence="3" type="ORF">CS022_06230</name>
</gene>
<evidence type="ECO:0000259" key="2">
    <source>
        <dbReference type="PROSITE" id="PS51832"/>
    </source>
</evidence>
<feature type="region of interest" description="Disordered" evidence="1">
    <location>
        <begin position="1"/>
        <end position="24"/>
    </location>
</feature>
<comment type="caution">
    <text evidence="3">The sequence shown here is derived from an EMBL/GenBank/DDBJ whole genome shotgun (WGS) entry which is preliminary data.</text>
</comment>
<sequence length="248" mass="27324">MKSQSGEFDLPDASVSQANEENDDVVKRLTESTALLEMTIYALAHLCEKENASANHILRLQHVVKLLAEGVLQAGKHTDILNHDYITMLFRCTPLHHIGHAAIVTDNGDSSADSKSDSSISQGAKHAERGYEALRWAEQACGKYKTLLSAAKDMAYCQHEHWDGSGYPRGLKGEDIPLSARILAVAIEMETLLDNDAENMSPDQISAKLEERSDQQLDPLLVAIAIEKQADILQLFNQFANMPLKDTA</sequence>
<organism evidence="3 4">
    <name type="scientific">Veronia nyctiphanis</name>
    <dbReference type="NCBI Taxonomy" id="1278244"/>
    <lineage>
        <taxon>Bacteria</taxon>
        <taxon>Pseudomonadati</taxon>
        <taxon>Pseudomonadota</taxon>
        <taxon>Gammaproteobacteria</taxon>
        <taxon>Vibrionales</taxon>
        <taxon>Vibrionaceae</taxon>
        <taxon>Veronia</taxon>
    </lineage>
</organism>
<dbReference type="PANTHER" id="PTHR45228">
    <property type="entry name" value="CYCLIC DI-GMP PHOSPHODIESTERASE TM_0186-RELATED"/>
    <property type="match status" value="1"/>
</dbReference>
<evidence type="ECO:0000313" key="4">
    <source>
        <dbReference type="Proteomes" id="UP000290287"/>
    </source>
</evidence>
<dbReference type="EMBL" id="PEIB01000005">
    <property type="protein sequence ID" value="RXJ73892.1"/>
    <property type="molecule type" value="Genomic_DNA"/>
</dbReference>
<feature type="domain" description="HD-GYP" evidence="2">
    <location>
        <begin position="32"/>
        <end position="241"/>
    </location>
</feature>